<keyword evidence="1" id="KW-0732">Signal</keyword>
<gene>
    <name evidence="2" type="ORF">SAMN02910414_01096</name>
</gene>
<sequence>MKKRLVSAILASVLVFSSLTGCSAFDKKGGSSSSSVEKTDEELVQESSDEVMRYCKNAEYNSIVKVVDSSAKKDFANLNPEKNTKEFYKAIGYNIENKLDDTVKSKVLDFWTSIQKDMIKSYKVKKVKVNGKTAQVRYSVKYAFTQAELVKSVQDETVTNEFKAECEQYGKDHAAEVTKIYQEQGEEGLYQKIFNDILPSYIDKLTAKYNEDKSSYEGKEYLFVLELKYKNGKWVVTSLKSNDH</sequence>
<accession>A0A1H3I930</accession>
<evidence type="ECO:0000313" key="3">
    <source>
        <dbReference type="Proteomes" id="UP000183918"/>
    </source>
</evidence>
<dbReference type="RefSeq" id="WP_074716877.1">
    <property type="nucleotide sequence ID" value="NZ_FNPG01000011.1"/>
</dbReference>
<keyword evidence="3" id="KW-1185">Reference proteome</keyword>
<feature type="chain" id="PRO_5010219988" description="DUF5105 domain-containing protein" evidence="1">
    <location>
        <begin position="25"/>
        <end position="244"/>
    </location>
</feature>
<dbReference type="AlphaFoldDB" id="A0A1H3I930"/>
<dbReference type="PROSITE" id="PS51257">
    <property type="entry name" value="PROKAR_LIPOPROTEIN"/>
    <property type="match status" value="1"/>
</dbReference>
<evidence type="ECO:0000256" key="1">
    <source>
        <dbReference type="SAM" id="SignalP"/>
    </source>
</evidence>
<name>A0A1H3I930_9FIRM</name>
<evidence type="ECO:0000313" key="2">
    <source>
        <dbReference type="EMBL" id="SDY24131.1"/>
    </source>
</evidence>
<dbReference type="OrthoDB" id="9947246at2"/>
<protein>
    <recommendedName>
        <fullName evidence="4">DUF5105 domain-containing protein</fullName>
    </recommendedName>
</protein>
<evidence type="ECO:0008006" key="4">
    <source>
        <dbReference type="Google" id="ProtNLM"/>
    </source>
</evidence>
<feature type="signal peptide" evidence="1">
    <location>
        <begin position="1"/>
        <end position="24"/>
    </location>
</feature>
<dbReference type="Proteomes" id="UP000183918">
    <property type="component" value="Unassembled WGS sequence"/>
</dbReference>
<dbReference type="EMBL" id="FNPG01000011">
    <property type="protein sequence ID" value="SDY24131.1"/>
    <property type="molecule type" value="Genomic_DNA"/>
</dbReference>
<reference evidence="2 3" key="1">
    <citation type="submission" date="2016-10" db="EMBL/GenBank/DDBJ databases">
        <authorList>
            <person name="de Groot N.N."/>
        </authorList>
    </citation>
    <scope>NUCLEOTIDE SEQUENCE [LARGE SCALE GENOMIC DNA]</scope>
    <source>
        <strain evidence="2 3">DSM 14045</strain>
    </source>
</reference>
<proteinExistence type="predicted"/>
<organism evidence="2 3">
    <name type="scientific">Lachnobacterium bovis DSM 14045</name>
    <dbReference type="NCBI Taxonomy" id="1122142"/>
    <lineage>
        <taxon>Bacteria</taxon>
        <taxon>Bacillati</taxon>
        <taxon>Bacillota</taxon>
        <taxon>Clostridia</taxon>
        <taxon>Lachnospirales</taxon>
        <taxon>Lachnospiraceae</taxon>
        <taxon>Lachnobacterium</taxon>
    </lineage>
</organism>
<dbReference type="STRING" id="1122142.SAMN02910414_01096"/>